<dbReference type="Pfam" id="PF12697">
    <property type="entry name" value="Abhydrolase_6"/>
    <property type="match status" value="1"/>
</dbReference>
<dbReference type="InterPro" id="IPR000073">
    <property type="entry name" value="AB_hydrolase_1"/>
</dbReference>
<gene>
    <name evidence="4" type="ORF">FE257_009728</name>
</gene>
<dbReference type="Proteomes" id="UP001194746">
    <property type="component" value="Unassembled WGS sequence"/>
</dbReference>
<name>A0AAD4GSI5_ASPNN</name>
<evidence type="ECO:0000313" key="5">
    <source>
        <dbReference type="Proteomes" id="UP001194746"/>
    </source>
</evidence>
<feature type="region of interest" description="Disordered" evidence="2">
    <location>
        <begin position="1"/>
        <end position="25"/>
    </location>
</feature>
<proteinExistence type="inferred from homology"/>
<feature type="domain" description="AB hydrolase-1" evidence="3">
    <location>
        <begin position="117"/>
        <end position="360"/>
    </location>
</feature>
<comment type="caution">
    <text evidence="4">The sequence shown here is derived from an EMBL/GenBank/DDBJ whole genome shotgun (WGS) entry which is preliminary data.</text>
</comment>
<evidence type="ECO:0000256" key="1">
    <source>
        <dbReference type="ARBA" id="ARBA00029464"/>
    </source>
</evidence>
<dbReference type="PANTHER" id="PTHR47751:SF2">
    <property type="entry name" value="DLTD N-TERMINAL DOMAIN PROTEIN (AFU_ORTHOLOGUE AFUA_8G00380)-RELATED"/>
    <property type="match status" value="1"/>
</dbReference>
<sequence length="384" mass="41623">MSHEVVASEQSPASAGRTRVEPPPDVFLIPISDRAGKQVKPSDIAGELAGAPRRYISTSLVPPSLASIPKHTAESAPSTNHSSIPMTHHDVAFNTIDGVTLRGWLYPSGKPGRGPAVILTPGFACVKEMFVPEVAEAFQTAGITALIYDPRCTGLSDGEPRQELDPQKQVSDYSDALTFLATQPMVDPRQIVFWGFSFAGMVALCAAALDKRALLVIACCPLTDYSFDGKKTKVLAKAMKDRESIVRGNAPFYLPILTEKGESVAGFGGKTDPDNYRLIQNAFRNAPNYQNRTTIQTYYKIAAWNPVGLVPMVAPTPCFMITPENDEISPPADQTELLASIVGSSRRQQHIEPGKGHMDILAGESFFKLMQMQVDFVISTIQGV</sequence>
<evidence type="ECO:0000313" key="4">
    <source>
        <dbReference type="EMBL" id="KAF9887635.1"/>
    </source>
</evidence>
<dbReference type="PANTHER" id="PTHR47751">
    <property type="entry name" value="SUPERFAMILY HYDROLASE, PUTATIVE (AFU_ORTHOLOGUE AFUA_2G16580)-RELATED"/>
    <property type="match status" value="1"/>
</dbReference>
<evidence type="ECO:0000259" key="3">
    <source>
        <dbReference type="Pfam" id="PF12697"/>
    </source>
</evidence>
<evidence type="ECO:0000256" key="2">
    <source>
        <dbReference type="SAM" id="MobiDB-lite"/>
    </source>
</evidence>
<dbReference type="SUPFAM" id="SSF53474">
    <property type="entry name" value="alpha/beta-Hydrolases"/>
    <property type="match status" value="1"/>
</dbReference>
<protein>
    <recommendedName>
        <fullName evidence="3">AB hydrolase-1 domain-containing protein</fullName>
    </recommendedName>
</protein>
<dbReference type="InterPro" id="IPR051411">
    <property type="entry name" value="Polyketide_trans_af380"/>
</dbReference>
<dbReference type="AlphaFoldDB" id="A0AAD4GSI5"/>
<accession>A0AAD4GSI5</accession>
<reference evidence="4" key="2">
    <citation type="submission" date="2020-02" db="EMBL/GenBank/DDBJ databases">
        <authorList>
            <person name="Gilchrist C.L.M."/>
            <person name="Chooi Y.-H."/>
        </authorList>
    </citation>
    <scope>NUCLEOTIDE SEQUENCE</scope>
    <source>
        <strain evidence="4">MST-FP2251</strain>
    </source>
</reference>
<keyword evidence="5" id="KW-1185">Reference proteome</keyword>
<dbReference type="Gene3D" id="1.10.10.800">
    <property type="match status" value="1"/>
</dbReference>
<dbReference type="Gene3D" id="3.40.50.1820">
    <property type="entry name" value="alpha/beta hydrolase"/>
    <property type="match status" value="1"/>
</dbReference>
<dbReference type="InterPro" id="IPR029058">
    <property type="entry name" value="AB_hydrolase_fold"/>
</dbReference>
<comment type="similarity">
    <text evidence="1">Belongs to the polyketide transferase af380 family.</text>
</comment>
<dbReference type="EMBL" id="VCAU01000058">
    <property type="protein sequence ID" value="KAF9887635.1"/>
    <property type="molecule type" value="Genomic_DNA"/>
</dbReference>
<organism evidence="4 5">
    <name type="scientific">Aspergillus nanangensis</name>
    <dbReference type="NCBI Taxonomy" id="2582783"/>
    <lineage>
        <taxon>Eukaryota</taxon>
        <taxon>Fungi</taxon>
        <taxon>Dikarya</taxon>
        <taxon>Ascomycota</taxon>
        <taxon>Pezizomycotina</taxon>
        <taxon>Eurotiomycetes</taxon>
        <taxon>Eurotiomycetidae</taxon>
        <taxon>Eurotiales</taxon>
        <taxon>Aspergillaceae</taxon>
        <taxon>Aspergillus</taxon>
        <taxon>Aspergillus subgen. Circumdati</taxon>
    </lineage>
</organism>
<reference evidence="4" key="1">
    <citation type="journal article" date="2019" name="Beilstein J. Org. Chem.">
        <title>Nanangenines: drimane sesquiterpenoids as the dominant metabolite cohort of a novel Australian fungus, Aspergillus nanangensis.</title>
        <authorList>
            <person name="Lacey H.J."/>
            <person name="Gilchrist C.L.M."/>
            <person name="Crombie A."/>
            <person name="Kalaitzis J.A."/>
            <person name="Vuong D."/>
            <person name="Rutledge P.J."/>
            <person name="Turner P."/>
            <person name="Pitt J.I."/>
            <person name="Lacey E."/>
            <person name="Chooi Y.H."/>
            <person name="Piggott A.M."/>
        </authorList>
    </citation>
    <scope>NUCLEOTIDE SEQUENCE</scope>
    <source>
        <strain evidence="4">MST-FP2251</strain>
    </source>
</reference>